<keyword evidence="1" id="KW-1133">Transmembrane helix</keyword>
<dbReference type="Proteomes" id="UP001054945">
    <property type="component" value="Unassembled WGS sequence"/>
</dbReference>
<keyword evidence="1" id="KW-0812">Transmembrane</keyword>
<dbReference type="AlphaFoldDB" id="A0AAV4MN16"/>
<evidence type="ECO:0000313" key="3">
    <source>
        <dbReference type="Proteomes" id="UP001054945"/>
    </source>
</evidence>
<feature type="transmembrane region" description="Helical" evidence="1">
    <location>
        <begin position="46"/>
        <end position="70"/>
    </location>
</feature>
<proteinExistence type="predicted"/>
<reference evidence="2 3" key="1">
    <citation type="submission" date="2021-06" db="EMBL/GenBank/DDBJ databases">
        <title>Caerostris extrusa draft genome.</title>
        <authorList>
            <person name="Kono N."/>
            <person name="Arakawa K."/>
        </authorList>
    </citation>
    <scope>NUCLEOTIDE SEQUENCE [LARGE SCALE GENOMIC DNA]</scope>
</reference>
<evidence type="ECO:0000256" key="1">
    <source>
        <dbReference type="SAM" id="Phobius"/>
    </source>
</evidence>
<dbReference type="EMBL" id="BPLR01019983">
    <property type="protein sequence ID" value="GIX73748.1"/>
    <property type="molecule type" value="Genomic_DNA"/>
</dbReference>
<organism evidence="2 3">
    <name type="scientific">Caerostris extrusa</name>
    <name type="common">Bark spider</name>
    <name type="synonym">Caerostris bankana</name>
    <dbReference type="NCBI Taxonomy" id="172846"/>
    <lineage>
        <taxon>Eukaryota</taxon>
        <taxon>Metazoa</taxon>
        <taxon>Ecdysozoa</taxon>
        <taxon>Arthropoda</taxon>
        <taxon>Chelicerata</taxon>
        <taxon>Arachnida</taxon>
        <taxon>Araneae</taxon>
        <taxon>Araneomorphae</taxon>
        <taxon>Entelegynae</taxon>
        <taxon>Araneoidea</taxon>
        <taxon>Araneidae</taxon>
        <taxon>Caerostris</taxon>
    </lineage>
</organism>
<sequence>MARFFSLYSLSGNRQSQTGLTITVPAIVADVGKTEPFSLWHNFVPALLYAVVLFLCAIFLFILIIVTGVVTTYTKGSIFDVCESESSPIRCFCPSKCSDYGGWVRKYRWKLWQLDDENIWESMLN</sequence>
<name>A0AAV4MN16_CAEEX</name>
<keyword evidence="1" id="KW-0472">Membrane</keyword>
<keyword evidence="3" id="KW-1185">Reference proteome</keyword>
<evidence type="ECO:0000313" key="2">
    <source>
        <dbReference type="EMBL" id="GIX73748.1"/>
    </source>
</evidence>
<protein>
    <submittedName>
        <fullName evidence="2">Uncharacterized protein</fullName>
    </submittedName>
</protein>
<comment type="caution">
    <text evidence="2">The sequence shown here is derived from an EMBL/GenBank/DDBJ whole genome shotgun (WGS) entry which is preliminary data.</text>
</comment>
<gene>
    <name evidence="2" type="ORF">CEXT_348141</name>
</gene>
<accession>A0AAV4MN16</accession>